<dbReference type="AlphaFoldDB" id="A0A699TJV8"/>
<feature type="compositionally biased region" description="Low complexity" evidence="1">
    <location>
        <begin position="55"/>
        <end position="73"/>
    </location>
</feature>
<protein>
    <submittedName>
        <fullName evidence="2">Uncharacterized protein</fullName>
    </submittedName>
</protein>
<comment type="caution">
    <text evidence="2">The sequence shown here is derived from an EMBL/GenBank/DDBJ whole genome shotgun (WGS) entry which is preliminary data.</text>
</comment>
<feature type="compositionally biased region" description="Pro residues" evidence="1">
    <location>
        <begin position="38"/>
        <end position="48"/>
    </location>
</feature>
<evidence type="ECO:0000256" key="1">
    <source>
        <dbReference type="SAM" id="MobiDB-lite"/>
    </source>
</evidence>
<organism evidence="2">
    <name type="scientific">Tanacetum cinerariifolium</name>
    <name type="common">Dalmatian daisy</name>
    <name type="synonym">Chrysanthemum cinerariifolium</name>
    <dbReference type="NCBI Taxonomy" id="118510"/>
    <lineage>
        <taxon>Eukaryota</taxon>
        <taxon>Viridiplantae</taxon>
        <taxon>Streptophyta</taxon>
        <taxon>Embryophyta</taxon>
        <taxon>Tracheophyta</taxon>
        <taxon>Spermatophyta</taxon>
        <taxon>Magnoliopsida</taxon>
        <taxon>eudicotyledons</taxon>
        <taxon>Gunneridae</taxon>
        <taxon>Pentapetalae</taxon>
        <taxon>asterids</taxon>
        <taxon>campanulids</taxon>
        <taxon>Asterales</taxon>
        <taxon>Asteraceae</taxon>
        <taxon>Asteroideae</taxon>
        <taxon>Anthemideae</taxon>
        <taxon>Anthemidinae</taxon>
        <taxon>Tanacetum</taxon>
    </lineage>
</organism>
<accession>A0A699TJV8</accession>
<reference evidence="2" key="1">
    <citation type="journal article" date="2019" name="Sci. Rep.">
        <title>Draft genome of Tanacetum cinerariifolium, the natural source of mosquito coil.</title>
        <authorList>
            <person name="Yamashiro T."/>
            <person name="Shiraishi A."/>
            <person name="Satake H."/>
            <person name="Nakayama K."/>
        </authorList>
    </citation>
    <scope>NUCLEOTIDE SEQUENCE</scope>
</reference>
<feature type="region of interest" description="Disordered" evidence="1">
    <location>
        <begin position="1"/>
        <end position="73"/>
    </location>
</feature>
<evidence type="ECO:0000313" key="2">
    <source>
        <dbReference type="EMBL" id="GFD09651.1"/>
    </source>
</evidence>
<feature type="non-terminal residue" evidence="2">
    <location>
        <position position="1"/>
    </location>
</feature>
<dbReference type="EMBL" id="BKCJ011247008">
    <property type="protein sequence ID" value="GFD09651.1"/>
    <property type="molecule type" value="Genomic_DNA"/>
</dbReference>
<proteinExistence type="predicted"/>
<gene>
    <name evidence="2" type="ORF">Tci_881620</name>
</gene>
<sequence length="73" mass="7508">GDAEVYGEEVNAGDAAKRDLSAAHGEVPTADAELSIPSPTPPTPPPQPSHDIPLTSQVQPTPPQSHQVQPPSP</sequence>
<name>A0A699TJV8_TANCI</name>